<feature type="compositionally biased region" description="Polar residues" evidence="1">
    <location>
        <begin position="458"/>
        <end position="469"/>
    </location>
</feature>
<sequence length="469" mass="51428">MVSVVRPLSPTASLGSSPVSKKQKRDQRRDPGPETRVREVSDEEAAPVLSRVREIMGLPVETEKKYAYELEYNSKLVLAPMVRTGTLPTRLLSLYYGAGLVWSPEIVDRAIIGAKRVVDLIFQLGTSNPRLAAAAAKVVAQDVSGFDLNCGCPKPFSTHAGMGAALLSTPDLLLDILRRLIADLPLPVSCKIRILQTRPETQLLAAQILRTGIRNLSVHARTRDMRPREAAIWERVKAVVDLGKERGVNVILNGDGEGYENWKAMCEATGASSAMLGRSAERNPSVFAEEMVDAAAVIVPLLLYIGEWSDNAWGNTKFLLTQFKPSAAPVGKLNKQQRKEFNAVIARAKSFDEVAEGVKSAGIEIDMLNAKERGAQFCRDLEARLSQRPEWKRFKENEAARDAAIAALQPQWDAEIAEIEKEREEKKAREMEEKAAAAEAAKAKKEAPKPDAEEQAALNGTTSAEVVKP</sequence>
<dbReference type="PANTHER" id="PTHR45936:SF1">
    <property type="entry name" value="TRNA-DIHYDROURIDINE(20) SYNTHASE [NAD(P)+]-LIKE"/>
    <property type="match status" value="1"/>
</dbReference>
<name>J5R044_TRIAS</name>
<dbReference type="Pfam" id="PF01207">
    <property type="entry name" value="Dus"/>
    <property type="match status" value="1"/>
</dbReference>
<comment type="caution">
    <text evidence="3">The sequence shown here is derived from an EMBL/GenBank/DDBJ whole genome shotgun (WGS) entry which is preliminary data.</text>
</comment>
<dbReference type="KEGG" id="tasa:A1Q1_00834"/>
<dbReference type="RefSeq" id="XP_014181209.1">
    <property type="nucleotide sequence ID" value="XM_014325734.1"/>
</dbReference>
<feature type="compositionally biased region" description="Basic and acidic residues" evidence="1">
    <location>
        <begin position="422"/>
        <end position="452"/>
    </location>
</feature>
<dbReference type="InterPro" id="IPR035587">
    <property type="entry name" value="DUS-like_FMN-bd"/>
</dbReference>
<dbReference type="OrthoDB" id="10262250at2759"/>
<dbReference type="EMBL" id="ALBS01000139">
    <property type="protein sequence ID" value="EJT49993.1"/>
    <property type="molecule type" value="Genomic_DNA"/>
</dbReference>
<dbReference type="GeneID" id="25984348"/>
<dbReference type="CDD" id="cd02801">
    <property type="entry name" value="DUS_like_FMN"/>
    <property type="match status" value="1"/>
</dbReference>
<evidence type="ECO:0000259" key="2">
    <source>
        <dbReference type="Pfam" id="PF01207"/>
    </source>
</evidence>
<proteinExistence type="predicted"/>
<evidence type="ECO:0000313" key="3">
    <source>
        <dbReference type="EMBL" id="EJT49993.1"/>
    </source>
</evidence>
<reference evidence="3 4" key="1">
    <citation type="journal article" date="2012" name="Eukaryot. Cell">
        <title>Draft genome sequence of CBS 2479, the standard type strain of Trichosporon asahii.</title>
        <authorList>
            <person name="Yang R.Y."/>
            <person name="Li H.T."/>
            <person name="Zhu H."/>
            <person name="Zhou G.P."/>
            <person name="Wang M."/>
            <person name="Wang L."/>
        </authorList>
    </citation>
    <scope>NUCLEOTIDE SEQUENCE [LARGE SCALE GENOMIC DNA]</scope>
    <source>
        <strain evidence="4">ATCC 90039 / CBS 2479 / JCM 2466 / KCTC 7840 / NCYC 2677 / UAMH 7654</strain>
    </source>
</reference>
<dbReference type="Proteomes" id="UP000002748">
    <property type="component" value="Unassembled WGS sequence"/>
</dbReference>
<feature type="region of interest" description="Disordered" evidence="1">
    <location>
        <begin position="422"/>
        <end position="469"/>
    </location>
</feature>
<feature type="compositionally biased region" description="Basic and acidic residues" evidence="1">
    <location>
        <begin position="27"/>
        <end position="40"/>
    </location>
</feature>
<dbReference type="GO" id="GO:0005737">
    <property type="term" value="C:cytoplasm"/>
    <property type="evidence" value="ECO:0007669"/>
    <property type="project" value="TreeGrafter"/>
</dbReference>
<dbReference type="SUPFAM" id="SSF51395">
    <property type="entry name" value="FMN-linked oxidoreductases"/>
    <property type="match status" value="1"/>
</dbReference>
<feature type="compositionally biased region" description="Polar residues" evidence="1">
    <location>
        <begin position="10"/>
        <end position="20"/>
    </location>
</feature>
<feature type="region of interest" description="Disordered" evidence="1">
    <location>
        <begin position="1"/>
        <end position="43"/>
    </location>
</feature>
<dbReference type="InterPro" id="IPR052582">
    <property type="entry name" value="tRNA-DUS-like"/>
</dbReference>
<dbReference type="Gene3D" id="3.20.20.70">
    <property type="entry name" value="Aldolase class I"/>
    <property type="match status" value="1"/>
</dbReference>
<dbReference type="PANTHER" id="PTHR45936">
    <property type="entry name" value="TRNA-DIHYDROURIDINE(20) SYNTHASE [NAD(P)+]-LIKE"/>
    <property type="match status" value="1"/>
</dbReference>
<protein>
    <recommendedName>
        <fullName evidence="2">DUS-like FMN-binding domain-containing protein</fullName>
    </recommendedName>
</protein>
<dbReference type="InterPro" id="IPR013785">
    <property type="entry name" value="Aldolase_TIM"/>
</dbReference>
<accession>J5R044</accession>
<gene>
    <name evidence="3" type="ORF">A1Q1_00834</name>
</gene>
<feature type="domain" description="DUS-like FMN-binding" evidence="2">
    <location>
        <begin position="78"/>
        <end position="290"/>
    </location>
</feature>
<dbReference type="HOGENOM" id="CLU_013299_3_1_1"/>
<dbReference type="VEuPathDB" id="FungiDB:A1Q1_00834"/>
<dbReference type="AlphaFoldDB" id="J5R044"/>
<dbReference type="GO" id="GO:0017150">
    <property type="term" value="F:tRNA dihydrouridine synthase activity"/>
    <property type="evidence" value="ECO:0007669"/>
    <property type="project" value="TreeGrafter"/>
</dbReference>
<organism evidence="3 4">
    <name type="scientific">Trichosporon asahii var. asahii (strain ATCC 90039 / CBS 2479 / JCM 2466 / KCTC 7840 / NBRC 103889/ NCYC 2677 / UAMH 7654)</name>
    <name type="common">Yeast</name>
    <dbReference type="NCBI Taxonomy" id="1186058"/>
    <lineage>
        <taxon>Eukaryota</taxon>
        <taxon>Fungi</taxon>
        <taxon>Dikarya</taxon>
        <taxon>Basidiomycota</taxon>
        <taxon>Agaricomycotina</taxon>
        <taxon>Tremellomycetes</taxon>
        <taxon>Trichosporonales</taxon>
        <taxon>Trichosporonaceae</taxon>
        <taxon>Trichosporon</taxon>
    </lineage>
</organism>
<evidence type="ECO:0000256" key="1">
    <source>
        <dbReference type="SAM" id="MobiDB-lite"/>
    </source>
</evidence>
<evidence type="ECO:0000313" key="4">
    <source>
        <dbReference type="Proteomes" id="UP000002748"/>
    </source>
</evidence>